<dbReference type="Gene3D" id="3.40.50.1820">
    <property type="entry name" value="alpha/beta hydrolase"/>
    <property type="match status" value="1"/>
</dbReference>
<protein>
    <recommendedName>
        <fullName evidence="2">AB hydrolase-1 domain-containing protein</fullName>
    </recommendedName>
</protein>
<dbReference type="GO" id="GO:0003824">
    <property type="term" value="F:catalytic activity"/>
    <property type="evidence" value="ECO:0007669"/>
    <property type="project" value="UniProtKB-ARBA"/>
</dbReference>
<feature type="domain" description="AB hydrolase-1" evidence="2">
    <location>
        <begin position="73"/>
        <end position="273"/>
    </location>
</feature>
<evidence type="ECO:0000259" key="2">
    <source>
        <dbReference type="Pfam" id="PF12697"/>
    </source>
</evidence>
<dbReference type="Proteomes" id="UP000612808">
    <property type="component" value="Unassembled WGS sequence"/>
</dbReference>
<dbReference type="RefSeq" id="WP_203654359.1">
    <property type="nucleotide sequence ID" value="NZ_BAAAZM010000010.1"/>
</dbReference>
<comment type="caution">
    <text evidence="3">The sequence shown here is derived from an EMBL/GenBank/DDBJ whole genome shotgun (WGS) entry which is preliminary data.</text>
</comment>
<dbReference type="Pfam" id="PF12697">
    <property type="entry name" value="Abhydrolase_6"/>
    <property type="match status" value="1"/>
</dbReference>
<organism evidence="3 4">
    <name type="scientific">Actinocatenispora rupis</name>
    <dbReference type="NCBI Taxonomy" id="519421"/>
    <lineage>
        <taxon>Bacteria</taxon>
        <taxon>Bacillati</taxon>
        <taxon>Actinomycetota</taxon>
        <taxon>Actinomycetes</taxon>
        <taxon>Micromonosporales</taxon>
        <taxon>Micromonosporaceae</taxon>
        <taxon>Actinocatenispora</taxon>
    </lineage>
</organism>
<name>A0A8J3J528_9ACTN</name>
<dbReference type="SUPFAM" id="SSF53474">
    <property type="entry name" value="alpha/beta-Hydrolases"/>
    <property type="match status" value="1"/>
</dbReference>
<proteinExistence type="predicted"/>
<dbReference type="EMBL" id="BOMB01000001">
    <property type="protein sequence ID" value="GID09523.1"/>
    <property type="molecule type" value="Genomic_DNA"/>
</dbReference>
<keyword evidence="4" id="KW-1185">Reference proteome</keyword>
<dbReference type="PANTHER" id="PTHR43689:SF8">
    <property type="entry name" value="ALPHA_BETA-HYDROLASES SUPERFAMILY PROTEIN"/>
    <property type="match status" value="1"/>
</dbReference>
<evidence type="ECO:0000313" key="3">
    <source>
        <dbReference type="EMBL" id="GID09523.1"/>
    </source>
</evidence>
<evidence type="ECO:0000313" key="4">
    <source>
        <dbReference type="Proteomes" id="UP000612808"/>
    </source>
</evidence>
<reference evidence="3" key="1">
    <citation type="submission" date="2021-01" db="EMBL/GenBank/DDBJ databases">
        <title>Whole genome shotgun sequence of Actinocatenispora rupis NBRC 107355.</title>
        <authorList>
            <person name="Komaki H."/>
            <person name="Tamura T."/>
        </authorList>
    </citation>
    <scope>NUCLEOTIDE SEQUENCE</scope>
    <source>
        <strain evidence="3">NBRC 107355</strain>
    </source>
</reference>
<evidence type="ECO:0000256" key="1">
    <source>
        <dbReference type="SAM" id="MobiDB-lite"/>
    </source>
</evidence>
<accession>A0A8J3J528</accession>
<feature type="region of interest" description="Disordered" evidence="1">
    <location>
        <begin position="31"/>
        <end position="51"/>
    </location>
</feature>
<dbReference type="InterPro" id="IPR000073">
    <property type="entry name" value="AB_hydrolase_1"/>
</dbReference>
<sequence length="280" mass="29741">MRLMRLAFRTMETVAPTVGGHRAALLWCTPPAGRGRRRDDRPSSLPADRSTLTTPKGVRLAVETWGAPDAAPVYLVHGWGGWRGQLGPYVAPLVAAGRRVVAFDVPSHGESGPGMLGPRRATAAEFTEALVAVTAAYGRAAAIVAHSLGCATTVRAVADGLAADRLALVAPVADPLERIGDFTRLLGAGDRTRVALVERLERWAGRPAADFTVADLPARRSMPPCLVVHDRDDKEVPYGGGRDLAESWPGAELVSTDGLGHQRILRDPEVVATVTAFVTR</sequence>
<dbReference type="InterPro" id="IPR029058">
    <property type="entry name" value="AB_hydrolase_fold"/>
</dbReference>
<gene>
    <name evidence="3" type="ORF">Aru02nite_04120</name>
</gene>
<dbReference type="PANTHER" id="PTHR43689">
    <property type="entry name" value="HYDROLASE"/>
    <property type="match status" value="1"/>
</dbReference>
<dbReference type="AlphaFoldDB" id="A0A8J3J528"/>